<evidence type="ECO:0000256" key="1">
    <source>
        <dbReference type="ARBA" id="ARBA00011079"/>
    </source>
</evidence>
<dbReference type="PANTHER" id="PTHR11010:SF117">
    <property type="entry name" value="SERINE PROTEASE 16"/>
    <property type="match status" value="1"/>
</dbReference>
<organism evidence="6 7">
    <name type="scientific">Trichomalopsis sarcophagae</name>
    <dbReference type="NCBI Taxonomy" id="543379"/>
    <lineage>
        <taxon>Eukaryota</taxon>
        <taxon>Metazoa</taxon>
        <taxon>Ecdysozoa</taxon>
        <taxon>Arthropoda</taxon>
        <taxon>Hexapoda</taxon>
        <taxon>Insecta</taxon>
        <taxon>Pterygota</taxon>
        <taxon>Neoptera</taxon>
        <taxon>Endopterygota</taxon>
        <taxon>Hymenoptera</taxon>
        <taxon>Apocrita</taxon>
        <taxon>Proctotrupomorpha</taxon>
        <taxon>Chalcidoidea</taxon>
        <taxon>Pteromalidae</taxon>
        <taxon>Pteromalinae</taxon>
        <taxon>Trichomalopsis</taxon>
    </lineage>
</organism>
<evidence type="ECO:0000313" key="7">
    <source>
        <dbReference type="Proteomes" id="UP000215335"/>
    </source>
</evidence>
<comment type="caution">
    <text evidence="6">The sequence shown here is derived from an EMBL/GenBank/DDBJ whole genome shotgun (WGS) entry which is preliminary data.</text>
</comment>
<dbReference type="AlphaFoldDB" id="A0A232EXG9"/>
<dbReference type="EMBL" id="NNAY01001721">
    <property type="protein sequence ID" value="OXU23126.1"/>
    <property type="molecule type" value="Genomic_DNA"/>
</dbReference>
<dbReference type="GO" id="GO:0006508">
    <property type="term" value="P:proteolysis"/>
    <property type="evidence" value="ECO:0007669"/>
    <property type="project" value="UniProtKB-KW"/>
</dbReference>
<dbReference type="InterPro" id="IPR029058">
    <property type="entry name" value="AB_hydrolase_fold"/>
</dbReference>
<gene>
    <name evidence="6" type="ORF">TSAR_012760</name>
</gene>
<keyword evidence="3" id="KW-0732">Signal</keyword>
<protein>
    <recommendedName>
        <fullName evidence="8">Serine protease K12H4.7</fullName>
    </recommendedName>
</protein>
<dbReference type="GO" id="GO:0070008">
    <property type="term" value="F:serine-type exopeptidase activity"/>
    <property type="evidence" value="ECO:0007669"/>
    <property type="project" value="InterPro"/>
</dbReference>
<keyword evidence="4" id="KW-0378">Hydrolase</keyword>
<comment type="similarity">
    <text evidence="1">Belongs to the peptidase S28 family.</text>
</comment>
<dbReference type="PANTHER" id="PTHR11010">
    <property type="entry name" value="PROTEASE S28 PRO-X CARBOXYPEPTIDASE-RELATED"/>
    <property type="match status" value="1"/>
</dbReference>
<dbReference type="Pfam" id="PF05577">
    <property type="entry name" value="Peptidase_S28"/>
    <property type="match status" value="1"/>
</dbReference>
<keyword evidence="7" id="KW-1185">Reference proteome</keyword>
<sequence>MNKVFALAIFIGVIHFGTAWRSFMRGRGKDGNLGEPFSTKAVDPPAEQWFTQNLDHFNPVDGRTWKQRYFASSAYYKKGGPIFLMIGGEGPASGKWMVEGQMIEYAKQFGAMCFLLEHRYYGNSHPTSDLSVKNLVYLSSEQALADVAYFIQGMQAAQQLPDTSRWIMFGGSYSGSLAAWMRAKYPHLVHGAMSASGPLLAQIDFQQYFIIVEESLKTHSQACVDTIAAAIRQVHIMLRHRIGQQGLEKLFNFCDPIDSGKTSQKDIANLYETLADNFADVVQYNKDNRNESSITIDMVCDVLVDDKKGVPVNRLAEVSNMLLAKNKEKCLDYKYDKMISELRNITWAEQKNAGGRQWTYQTCTEFGFFQTSTARPNLFSETFPVEFFIQQCADIFGPRFLHTLQPGVIRTNTMYGALDLPNIVSNVVFVHGSIDPWHALGVTKSSNPNAPAIFINGTAHCANVYPPSKNDLPQLVEARKQVCTEFGWFQTTSAEPFEVPTSAVPIGLYTKLCTDTFGARFKKFLILGVERTNLQYGGLDIADSVTNIIFVHGSNDPWHAVGVVNSTNPRSPVIYVEGAGHSSLIHPPRSTDNAPLAEGKLRVENIIDFWLKIK</sequence>
<dbReference type="Gene3D" id="3.40.50.1820">
    <property type="entry name" value="alpha/beta hydrolase"/>
    <property type="match status" value="2"/>
</dbReference>
<dbReference type="Gene3D" id="1.20.120.980">
    <property type="entry name" value="Serine carboxypeptidase S28, SKS domain"/>
    <property type="match status" value="1"/>
</dbReference>
<name>A0A232EXG9_9HYME</name>
<evidence type="ECO:0000256" key="5">
    <source>
        <dbReference type="ARBA" id="ARBA00023180"/>
    </source>
</evidence>
<dbReference type="InterPro" id="IPR042269">
    <property type="entry name" value="Ser_carbopepase_S28_SKS"/>
</dbReference>
<evidence type="ECO:0000313" key="6">
    <source>
        <dbReference type="EMBL" id="OXU23126.1"/>
    </source>
</evidence>
<dbReference type="GO" id="GO:0008239">
    <property type="term" value="F:dipeptidyl-peptidase activity"/>
    <property type="evidence" value="ECO:0007669"/>
    <property type="project" value="TreeGrafter"/>
</dbReference>
<evidence type="ECO:0000256" key="4">
    <source>
        <dbReference type="ARBA" id="ARBA00022801"/>
    </source>
</evidence>
<dbReference type="InterPro" id="IPR008758">
    <property type="entry name" value="Peptidase_S28"/>
</dbReference>
<evidence type="ECO:0000256" key="2">
    <source>
        <dbReference type="ARBA" id="ARBA00022670"/>
    </source>
</evidence>
<reference evidence="6 7" key="1">
    <citation type="journal article" date="2017" name="Curr. Biol.">
        <title>The Evolution of Venom by Co-option of Single-Copy Genes.</title>
        <authorList>
            <person name="Martinson E.O."/>
            <person name="Mrinalini"/>
            <person name="Kelkar Y.D."/>
            <person name="Chang C.H."/>
            <person name="Werren J.H."/>
        </authorList>
    </citation>
    <scope>NUCLEOTIDE SEQUENCE [LARGE SCALE GENOMIC DNA]</scope>
    <source>
        <strain evidence="6 7">Alberta</strain>
        <tissue evidence="6">Whole body</tissue>
    </source>
</reference>
<dbReference type="FunFam" id="1.20.120.980:FF:000003">
    <property type="entry name" value="Serine protease 16"/>
    <property type="match status" value="1"/>
</dbReference>
<accession>A0A232EXG9</accession>
<evidence type="ECO:0008006" key="8">
    <source>
        <dbReference type="Google" id="ProtNLM"/>
    </source>
</evidence>
<keyword evidence="5" id="KW-0325">Glycoprotein</keyword>
<proteinExistence type="inferred from homology"/>
<evidence type="ECO:0000256" key="3">
    <source>
        <dbReference type="ARBA" id="ARBA00022729"/>
    </source>
</evidence>
<dbReference type="SUPFAM" id="SSF53474">
    <property type="entry name" value="alpha/beta-Hydrolases"/>
    <property type="match status" value="1"/>
</dbReference>
<dbReference type="OrthoDB" id="1735038at2759"/>
<dbReference type="Proteomes" id="UP000215335">
    <property type="component" value="Unassembled WGS sequence"/>
</dbReference>
<keyword evidence="2" id="KW-0645">Protease</keyword>